<dbReference type="EMBL" id="CP074133">
    <property type="protein sequence ID" value="QUX22293.1"/>
    <property type="molecule type" value="Genomic_DNA"/>
</dbReference>
<evidence type="ECO:0000313" key="5">
    <source>
        <dbReference type="Proteomes" id="UP000676079"/>
    </source>
</evidence>
<dbReference type="Pfam" id="PF02113">
    <property type="entry name" value="Peptidase_S13"/>
    <property type="match status" value="2"/>
</dbReference>
<name>A0ABX8BL76_9ACTN</name>
<dbReference type="PRINTS" id="PR00922">
    <property type="entry name" value="DADACBPTASE3"/>
</dbReference>
<keyword evidence="3" id="KW-1133">Transmembrane helix</keyword>
<dbReference type="PANTHER" id="PTHR30023:SF0">
    <property type="entry name" value="PENICILLIN-SENSITIVE CARBOXYPEPTIDASE A"/>
    <property type="match status" value="1"/>
</dbReference>
<accession>A0ABX8BL76</accession>
<dbReference type="EC" id="3.4.16.4" evidence="4"/>
<keyword evidence="4" id="KW-0645">Protease</keyword>
<evidence type="ECO:0000256" key="2">
    <source>
        <dbReference type="ARBA" id="ARBA00022801"/>
    </source>
</evidence>
<organism evidence="4 5">
    <name type="scientific">Nocardiopsis changdeensis</name>
    <dbReference type="NCBI Taxonomy" id="2831969"/>
    <lineage>
        <taxon>Bacteria</taxon>
        <taxon>Bacillati</taxon>
        <taxon>Actinomycetota</taxon>
        <taxon>Actinomycetes</taxon>
        <taxon>Streptosporangiales</taxon>
        <taxon>Nocardiopsidaceae</taxon>
        <taxon>Nocardiopsis</taxon>
    </lineage>
</organism>
<dbReference type="RefSeq" id="WP_220563509.1">
    <property type="nucleotide sequence ID" value="NZ_CP074133.1"/>
</dbReference>
<dbReference type="GO" id="GO:0009002">
    <property type="term" value="F:serine-type D-Ala-D-Ala carboxypeptidase activity"/>
    <property type="evidence" value="ECO:0007669"/>
    <property type="project" value="UniProtKB-EC"/>
</dbReference>
<sequence length="452" mass="46406">MPRVRRVRSEVFLTLALLNIFVLIAGFAALDVIEARPLPAVPHPVVNAEGAAAAEPAPSSPADPERIADVIDDPMAQSGLAEGLSAFVVDGATGQALYERSPDTPAVPASTTKIATAITVLDAVGPDHVLTTTAHFDPAQGMVVLRGAGDSTLTTTADSAAYPQVATLEELAERTAAALAEQGVDTVSVGYDDSLFTGPDTGPSWKPGYITEGSTASVHALMHDSGRVSPDTHSRVPDPPRATADAFVKQLKEAGLTVEGGEPSEVLAQGDPIASVDSAPMTALVEHMMLASDNNMAEALARIAALETGGEASFEGGAAATHRVMDSYGITGVDLADNSGLSPENRITPRALVEMLRVAADDPELNAAITGLPTSNSTGTLGNRYTEGTPVHDVAGLIRGKTGTLNDVSALAGTVHDQEGNMFLFAFVANSPGVQGYQLDPLAAALARCGCS</sequence>
<dbReference type="PANTHER" id="PTHR30023">
    <property type="entry name" value="D-ALANYL-D-ALANINE CARBOXYPEPTIDASE"/>
    <property type="match status" value="1"/>
</dbReference>
<dbReference type="InterPro" id="IPR000667">
    <property type="entry name" value="Peptidase_S13"/>
</dbReference>
<feature type="transmembrane region" description="Helical" evidence="3">
    <location>
        <begin position="12"/>
        <end position="30"/>
    </location>
</feature>
<proteinExistence type="inferred from homology"/>
<keyword evidence="3" id="KW-0812">Transmembrane</keyword>
<evidence type="ECO:0000256" key="1">
    <source>
        <dbReference type="ARBA" id="ARBA00006096"/>
    </source>
</evidence>
<dbReference type="InterPro" id="IPR012338">
    <property type="entry name" value="Beta-lactam/transpept-like"/>
</dbReference>
<reference evidence="4 5" key="1">
    <citation type="submission" date="2021-05" db="EMBL/GenBank/DDBJ databases">
        <title>Direct Submission.</title>
        <authorList>
            <person name="Li K."/>
            <person name="Gao J."/>
        </authorList>
    </citation>
    <scope>NUCLEOTIDE SEQUENCE [LARGE SCALE GENOMIC DNA]</scope>
    <source>
        <strain evidence="4 5">Mg02</strain>
    </source>
</reference>
<gene>
    <name evidence="4" type="primary">dacB</name>
    <name evidence="4" type="ORF">KGD84_28800</name>
</gene>
<keyword evidence="3" id="KW-0472">Membrane</keyword>
<keyword evidence="4" id="KW-0121">Carboxypeptidase</keyword>
<comment type="similarity">
    <text evidence="1">Belongs to the peptidase S13 family.</text>
</comment>
<dbReference type="Gene3D" id="3.40.710.10">
    <property type="entry name" value="DD-peptidase/beta-lactamase superfamily"/>
    <property type="match status" value="2"/>
</dbReference>
<evidence type="ECO:0000256" key="3">
    <source>
        <dbReference type="SAM" id="Phobius"/>
    </source>
</evidence>
<evidence type="ECO:0000313" key="4">
    <source>
        <dbReference type="EMBL" id="QUX22293.1"/>
    </source>
</evidence>
<protein>
    <submittedName>
        <fullName evidence="4">D-alanyl-D-alanine carboxypeptidase/D-alanyl-D-alanine-endopeptidase</fullName>
        <ecNumber evidence="4">3.4.16.4</ecNumber>
    </submittedName>
</protein>
<dbReference type="NCBIfam" id="TIGR00666">
    <property type="entry name" value="PBP4"/>
    <property type="match status" value="1"/>
</dbReference>
<dbReference type="SUPFAM" id="SSF56601">
    <property type="entry name" value="beta-lactamase/transpeptidase-like"/>
    <property type="match status" value="1"/>
</dbReference>
<keyword evidence="5" id="KW-1185">Reference proteome</keyword>
<dbReference type="Proteomes" id="UP000676079">
    <property type="component" value="Chromosome"/>
</dbReference>
<keyword evidence="2 4" id="KW-0378">Hydrolase</keyword>